<accession>A0A6C0CJN1</accession>
<sequence>MNMLGHTKHNVKVYNNFIDVDDCDKKIIINVYNYISTFIQKLQIPVTPVNSNLADMILHTYPNVLDVNRVVSFAKYNNCDIVVKYTYNKGDTISYIEIYKSE</sequence>
<protein>
    <submittedName>
        <fullName evidence="1">Uncharacterized protein</fullName>
    </submittedName>
</protein>
<name>A0A6C0CJN1_9ZZZZ</name>
<proteinExistence type="predicted"/>
<dbReference type="AlphaFoldDB" id="A0A6C0CJN1"/>
<reference evidence="1" key="1">
    <citation type="journal article" date="2020" name="Nature">
        <title>Giant virus diversity and host interactions through global metagenomics.</title>
        <authorList>
            <person name="Schulz F."/>
            <person name="Roux S."/>
            <person name="Paez-Espino D."/>
            <person name="Jungbluth S."/>
            <person name="Walsh D.A."/>
            <person name="Denef V.J."/>
            <person name="McMahon K.D."/>
            <person name="Konstantinidis K.T."/>
            <person name="Eloe-Fadrosh E.A."/>
            <person name="Kyrpides N.C."/>
            <person name="Woyke T."/>
        </authorList>
    </citation>
    <scope>NUCLEOTIDE SEQUENCE</scope>
    <source>
        <strain evidence="1">GVMAG-M-3300021343-4</strain>
    </source>
</reference>
<dbReference type="EMBL" id="MN739439">
    <property type="protein sequence ID" value="QHT04808.1"/>
    <property type="molecule type" value="Genomic_DNA"/>
</dbReference>
<evidence type="ECO:0000313" key="1">
    <source>
        <dbReference type="EMBL" id="QHT04808.1"/>
    </source>
</evidence>
<organism evidence="1">
    <name type="scientific">viral metagenome</name>
    <dbReference type="NCBI Taxonomy" id="1070528"/>
    <lineage>
        <taxon>unclassified sequences</taxon>
        <taxon>metagenomes</taxon>
        <taxon>organismal metagenomes</taxon>
    </lineage>
</organism>